<dbReference type="InterPro" id="IPR005835">
    <property type="entry name" value="NTP_transferase_dom"/>
</dbReference>
<feature type="domain" description="Nucleotidyl transferase" evidence="1">
    <location>
        <begin position="7"/>
        <end position="181"/>
    </location>
</feature>
<reference evidence="2" key="1">
    <citation type="submission" date="2020-10" db="EMBL/GenBank/DDBJ databases">
        <authorList>
            <person name="Gilroy R."/>
        </authorList>
    </citation>
    <scope>NUCLEOTIDE SEQUENCE</scope>
    <source>
        <strain evidence="2">ChiBcolR7-354</strain>
    </source>
</reference>
<proteinExistence type="predicted"/>
<gene>
    <name evidence="2" type="ORF">IAB77_06375</name>
</gene>
<comment type="caution">
    <text evidence="2">The sequence shown here is derived from an EMBL/GenBank/DDBJ whole genome shotgun (WGS) entry which is preliminary data.</text>
</comment>
<sequence length="302" mass="32706">MKKPALVVMAAGLGSRYGGLKQLDPVGAHGELIIDYSLYDALRAGFETVAFVVRPGAAEDFHEAIGRRVGGHMEVKYCEQSLSDIPGPFSVPEGRVKPWGTCHAVLAARHAVDGPFAVINADDYYGPSGFAAIYRFLTENTSPGSCCMAGYRLENTVTEHGSVARGVCETDGSGALVSITERTSITRRAEGICYEEGGVFHPLPADTVVSMNFWGFQRGFMDAAWERFPAFLERAARENPLKAEYFLPSVVEELLSEGLASVRVLTTPDRWFGVTYREDKPAVVSALAALTASGLYPGRLWA</sequence>
<dbReference type="Proteomes" id="UP000824262">
    <property type="component" value="Unassembled WGS sequence"/>
</dbReference>
<evidence type="ECO:0000259" key="1">
    <source>
        <dbReference type="Pfam" id="PF00483"/>
    </source>
</evidence>
<dbReference type="InterPro" id="IPR029044">
    <property type="entry name" value="Nucleotide-diphossugar_trans"/>
</dbReference>
<dbReference type="Gene3D" id="3.90.550.10">
    <property type="entry name" value="Spore Coat Polysaccharide Biosynthesis Protein SpsA, Chain A"/>
    <property type="match status" value="1"/>
</dbReference>
<dbReference type="EMBL" id="DVGA01000064">
    <property type="protein sequence ID" value="HIQ78868.1"/>
    <property type="molecule type" value="Genomic_DNA"/>
</dbReference>
<accession>A0A9D0ZEA8</accession>
<dbReference type="SUPFAM" id="SSF53448">
    <property type="entry name" value="Nucleotide-diphospho-sugar transferases"/>
    <property type="match status" value="1"/>
</dbReference>
<organism evidence="2 3">
    <name type="scientific">Candidatus Scatomorpha intestinavium</name>
    <dbReference type="NCBI Taxonomy" id="2840922"/>
    <lineage>
        <taxon>Bacteria</taxon>
        <taxon>Bacillati</taxon>
        <taxon>Bacillota</taxon>
        <taxon>Clostridia</taxon>
        <taxon>Eubacteriales</taxon>
        <taxon>Candidatus Scatomorpha</taxon>
    </lineage>
</organism>
<protein>
    <submittedName>
        <fullName evidence="2">Nucleotidyltransferase</fullName>
    </submittedName>
</protein>
<dbReference type="AlphaFoldDB" id="A0A9D0ZEA8"/>
<reference evidence="2" key="2">
    <citation type="journal article" date="2021" name="PeerJ">
        <title>Extensive microbial diversity within the chicken gut microbiome revealed by metagenomics and culture.</title>
        <authorList>
            <person name="Gilroy R."/>
            <person name="Ravi A."/>
            <person name="Getino M."/>
            <person name="Pursley I."/>
            <person name="Horton D.L."/>
            <person name="Alikhan N.F."/>
            <person name="Baker D."/>
            <person name="Gharbi K."/>
            <person name="Hall N."/>
            <person name="Watson M."/>
            <person name="Adriaenssens E.M."/>
            <person name="Foster-Nyarko E."/>
            <person name="Jarju S."/>
            <person name="Secka A."/>
            <person name="Antonio M."/>
            <person name="Oren A."/>
            <person name="Chaudhuri R.R."/>
            <person name="La Ragione R."/>
            <person name="Hildebrand F."/>
            <person name="Pallen M.J."/>
        </authorList>
    </citation>
    <scope>NUCLEOTIDE SEQUENCE</scope>
    <source>
        <strain evidence="2">ChiBcolR7-354</strain>
    </source>
</reference>
<evidence type="ECO:0000313" key="2">
    <source>
        <dbReference type="EMBL" id="HIQ78868.1"/>
    </source>
</evidence>
<dbReference type="Pfam" id="PF00483">
    <property type="entry name" value="NTP_transferase"/>
    <property type="match status" value="1"/>
</dbReference>
<name>A0A9D0ZEA8_9FIRM</name>
<evidence type="ECO:0000313" key="3">
    <source>
        <dbReference type="Proteomes" id="UP000824262"/>
    </source>
</evidence>